<reference evidence="18 19" key="1">
    <citation type="submission" date="2024-03" db="EMBL/GenBank/DDBJ databases">
        <title>Complete genome sequence of the green alga Chloropicon roscoffensis RCC1871.</title>
        <authorList>
            <person name="Lemieux C."/>
            <person name="Pombert J.-F."/>
            <person name="Otis C."/>
            <person name="Turmel M."/>
        </authorList>
    </citation>
    <scope>NUCLEOTIDE SEQUENCE [LARGE SCALE GENOMIC DNA]</scope>
    <source>
        <strain evidence="18 19">RCC1871</strain>
    </source>
</reference>
<dbReference type="InterPro" id="IPR036635">
    <property type="entry name" value="MurB_C_sf"/>
</dbReference>
<keyword evidence="19" id="KW-1185">Reference proteome</keyword>
<dbReference type="Gene3D" id="3.30.465.10">
    <property type="match status" value="1"/>
</dbReference>
<feature type="domain" description="FAD-binding PCMH-type" evidence="17">
    <location>
        <begin position="24"/>
        <end position="212"/>
    </location>
</feature>
<dbReference type="GO" id="GO:0051301">
    <property type="term" value="P:cell division"/>
    <property type="evidence" value="ECO:0007669"/>
    <property type="project" value="UniProtKB-KW"/>
</dbReference>
<dbReference type="EC" id="1.3.1.98" evidence="5"/>
<keyword evidence="15" id="KW-0961">Cell wall biogenesis/degradation</keyword>
<keyword evidence="14" id="KW-0131">Cell cycle</keyword>
<dbReference type="Gene3D" id="3.90.78.10">
    <property type="entry name" value="UDP-N-acetylenolpyruvoylglucosamine reductase, C-terminal domain"/>
    <property type="match status" value="1"/>
</dbReference>
<dbReference type="Gene3D" id="3.30.43.10">
    <property type="entry name" value="Uridine Diphospho-n-acetylenolpyruvylglucosamine Reductase, domain 2"/>
    <property type="match status" value="1"/>
</dbReference>
<protein>
    <recommendedName>
        <fullName evidence="5">UDP-N-acetylmuramate dehydrogenase</fullName>
        <ecNumber evidence="5">1.3.1.98</ecNumber>
    </recommendedName>
</protein>
<dbReference type="InterPro" id="IPR006094">
    <property type="entry name" value="Oxid_FAD_bind_N"/>
</dbReference>
<dbReference type="Proteomes" id="UP001472866">
    <property type="component" value="Chromosome 17"/>
</dbReference>
<dbReference type="GO" id="GO:0071555">
    <property type="term" value="P:cell wall organization"/>
    <property type="evidence" value="ECO:0007669"/>
    <property type="project" value="UniProtKB-KW"/>
</dbReference>
<dbReference type="InterPro" id="IPR003170">
    <property type="entry name" value="MurB"/>
</dbReference>
<evidence type="ECO:0000259" key="17">
    <source>
        <dbReference type="PROSITE" id="PS51387"/>
    </source>
</evidence>
<dbReference type="EMBL" id="CP151517">
    <property type="protein sequence ID" value="WZN66965.1"/>
    <property type="molecule type" value="Genomic_DNA"/>
</dbReference>
<evidence type="ECO:0000256" key="14">
    <source>
        <dbReference type="ARBA" id="ARBA00023306"/>
    </source>
</evidence>
<dbReference type="GO" id="GO:0071949">
    <property type="term" value="F:FAD binding"/>
    <property type="evidence" value="ECO:0007669"/>
    <property type="project" value="InterPro"/>
</dbReference>
<evidence type="ECO:0000256" key="11">
    <source>
        <dbReference type="ARBA" id="ARBA00022960"/>
    </source>
</evidence>
<evidence type="ECO:0000313" key="18">
    <source>
        <dbReference type="EMBL" id="WZN66965.1"/>
    </source>
</evidence>
<dbReference type="GO" id="GO:0008762">
    <property type="term" value="F:UDP-N-acetylmuramate dehydrogenase activity"/>
    <property type="evidence" value="ECO:0007669"/>
    <property type="project" value="UniProtKB-EC"/>
</dbReference>
<evidence type="ECO:0000256" key="7">
    <source>
        <dbReference type="ARBA" id="ARBA00022618"/>
    </source>
</evidence>
<sequence length="327" mass="34523">MKAMTPPRFKVERGVPLSGLSTFGIGGPARYLARCRTVSDLRRALDFAQREGLHQNVFVIGKGSNVLFDDRGYDGLVIASELDFCDEISVASTSSNDEEELSLRAGSGYAFNTLGQRLSTAGWGGLEFAAGIPGTVGGAVFMNAGANGFETCEVLACAEYMTSEGELKSLDFREGSCGDSGGSGFAYRTSPFQKMGGDLLAVVSATFSVRSSPGAKARAREYMVRRGQTQPLRDRSAGCVFRNPVGEGMPSAGALIDGAGLKGHSVGTASVSPLHANYLVCRETGAHSARDMRALIEEVRARVREHAGVELTTELKIVPFQAGEDGG</sequence>
<keyword evidence="7" id="KW-0132">Cell division</keyword>
<evidence type="ECO:0000256" key="3">
    <source>
        <dbReference type="ARBA" id="ARBA00004496"/>
    </source>
</evidence>
<evidence type="ECO:0000256" key="13">
    <source>
        <dbReference type="ARBA" id="ARBA00023002"/>
    </source>
</evidence>
<dbReference type="Pfam" id="PF01565">
    <property type="entry name" value="FAD_binding_4"/>
    <property type="match status" value="1"/>
</dbReference>
<comment type="cofactor">
    <cofactor evidence="1">
        <name>FAD</name>
        <dbReference type="ChEBI" id="CHEBI:57692"/>
    </cofactor>
</comment>
<dbReference type="GO" id="GO:0008360">
    <property type="term" value="P:regulation of cell shape"/>
    <property type="evidence" value="ECO:0007669"/>
    <property type="project" value="UniProtKB-KW"/>
</dbReference>
<evidence type="ECO:0000256" key="8">
    <source>
        <dbReference type="ARBA" id="ARBA00022630"/>
    </source>
</evidence>
<dbReference type="HAMAP" id="MF_00037">
    <property type="entry name" value="MurB"/>
    <property type="match status" value="1"/>
</dbReference>
<dbReference type="InterPro" id="IPR016169">
    <property type="entry name" value="FAD-bd_PCMH_sub2"/>
</dbReference>
<dbReference type="SUPFAM" id="SSF56176">
    <property type="entry name" value="FAD-binding/transporter-associated domain-like"/>
    <property type="match status" value="1"/>
</dbReference>
<evidence type="ECO:0000256" key="4">
    <source>
        <dbReference type="ARBA" id="ARBA00004752"/>
    </source>
</evidence>
<dbReference type="SUPFAM" id="SSF56194">
    <property type="entry name" value="Uridine diphospho-N-Acetylenolpyruvylglucosamine reductase, MurB, C-terminal domain"/>
    <property type="match status" value="1"/>
</dbReference>
<dbReference type="PANTHER" id="PTHR21071">
    <property type="entry name" value="UDP-N-ACETYLENOLPYRUVOYLGLUCOSAMINE REDUCTASE"/>
    <property type="match status" value="1"/>
</dbReference>
<organism evidence="18 19">
    <name type="scientific">Chloropicon roscoffensis</name>
    <dbReference type="NCBI Taxonomy" id="1461544"/>
    <lineage>
        <taxon>Eukaryota</taxon>
        <taxon>Viridiplantae</taxon>
        <taxon>Chlorophyta</taxon>
        <taxon>Chloropicophyceae</taxon>
        <taxon>Chloropicales</taxon>
        <taxon>Chloropicaceae</taxon>
        <taxon>Chloropicon</taxon>
    </lineage>
</organism>
<gene>
    <name evidence="18" type="ORF">HKI87_17g85370</name>
</gene>
<evidence type="ECO:0000256" key="1">
    <source>
        <dbReference type="ARBA" id="ARBA00001974"/>
    </source>
</evidence>
<keyword evidence="11" id="KW-0133">Cell shape</keyword>
<evidence type="ECO:0000256" key="6">
    <source>
        <dbReference type="ARBA" id="ARBA00022490"/>
    </source>
</evidence>
<proteinExistence type="inferred from homology"/>
<dbReference type="PROSITE" id="PS51387">
    <property type="entry name" value="FAD_PCMH"/>
    <property type="match status" value="1"/>
</dbReference>
<keyword evidence="9" id="KW-0274">FAD</keyword>
<dbReference type="GO" id="GO:0005829">
    <property type="term" value="C:cytosol"/>
    <property type="evidence" value="ECO:0007669"/>
    <property type="project" value="TreeGrafter"/>
</dbReference>
<comment type="catalytic activity">
    <reaction evidence="16">
        <text>UDP-N-acetyl-alpha-D-muramate + NADP(+) = UDP-N-acetyl-3-O-(1-carboxyvinyl)-alpha-D-glucosamine + NADPH + H(+)</text>
        <dbReference type="Rhea" id="RHEA:12248"/>
        <dbReference type="ChEBI" id="CHEBI:15378"/>
        <dbReference type="ChEBI" id="CHEBI:57783"/>
        <dbReference type="ChEBI" id="CHEBI:58349"/>
        <dbReference type="ChEBI" id="CHEBI:68483"/>
        <dbReference type="ChEBI" id="CHEBI:70757"/>
        <dbReference type="EC" id="1.3.1.98"/>
    </reaction>
</comment>
<keyword evidence="13" id="KW-0560">Oxidoreductase</keyword>
<dbReference type="Pfam" id="PF02873">
    <property type="entry name" value="MurB_C"/>
    <property type="match status" value="1"/>
</dbReference>
<keyword evidence="6" id="KW-0963">Cytoplasm</keyword>
<evidence type="ECO:0000313" key="19">
    <source>
        <dbReference type="Proteomes" id="UP001472866"/>
    </source>
</evidence>
<accession>A0AAX4PMS9</accession>
<dbReference type="PANTHER" id="PTHR21071:SF4">
    <property type="entry name" value="UDP-N-ACETYLENOLPYRUVOYLGLUCOSAMINE REDUCTASE"/>
    <property type="match status" value="1"/>
</dbReference>
<comment type="subcellular location">
    <subcellularLocation>
        <location evidence="3">Cytoplasm</location>
    </subcellularLocation>
</comment>
<dbReference type="NCBIfam" id="TIGR00179">
    <property type="entry name" value="murB"/>
    <property type="match status" value="1"/>
</dbReference>
<evidence type="ECO:0000256" key="10">
    <source>
        <dbReference type="ARBA" id="ARBA00022857"/>
    </source>
</evidence>
<dbReference type="InterPro" id="IPR016166">
    <property type="entry name" value="FAD-bd_PCMH"/>
</dbReference>
<comment type="pathway">
    <text evidence="4">Cell wall biogenesis; peptidoglycan biosynthesis.</text>
</comment>
<keyword evidence="10" id="KW-0521">NADP</keyword>
<evidence type="ECO:0000256" key="5">
    <source>
        <dbReference type="ARBA" id="ARBA00012518"/>
    </source>
</evidence>
<keyword evidence="8" id="KW-0285">Flavoprotein</keyword>
<evidence type="ECO:0000256" key="2">
    <source>
        <dbReference type="ARBA" id="ARBA00003921"/>
    </source>
</evidence>
<name>A0AAX4PMS9_9CHLO</name>
<evidence type="ECO:0000256" key="12">
    <source>
        <dbReference type="ARBA" id="ARBA00022984"/>
    </source>
</evidence>
<dbReference type="InterPro" id="IPR016167">
    <property type="entry name" value="FAD-bd_PCMH_sub1"/>
</dbReference>
<evidence type="ECO:0000256" key="16">
    <source>
        <dbReference type="ARBA" id="ARBA00048914"/>
    </source>
</evidence>
<evidence type="ECO:0000256" key="9">
    <source>
        <dbReference type="ARBA" id="ARBA00022827"/>
    </source>
</evidence>
<dbReference type="AlphaFoldDB" id="A0AAX4PMS9"/>
<dbReference type="InterPro" id="IPR036318">
    <property type="entry name" value="FAD-bd_PCMH-like_sf"/>
</dbReference>
<keyword evidence="12" id="KW-0573">Peptidoglycan synthesis</keyword>
<dbReference type="InterPro" id="IPR011601">
    <property type="entry name" value="MurB_C"/>
</dbReference>
<comment type="function">
    <text evidence="2">Cell wall formation.</text>
</comment>
<evidence type="ECO:0000256" key="15">
    <source>
        <dbReference type="ARBA" id="ARBA00023316"/>
    </source>
</evidence>